<reference evidence="2" key="1">
    <citation type="journal article" date="2011" name="PLoS Genet.">
        <title>Genomic analysis of the necrotrophic fungal pathogens Sclerotinia sclerotiorum and Botrytis cinerea.</title>
        <authorList>
            <person name="Amselem J."/>
            <person name="Cuomo C.A."/>
            <person name="van Kan J.A."/>
            <person name="Viaud M."/>
            <person name="Benito E.P."/>
            <person name="Couloux A."/>
            <person name="Coutinho P.M."/>
            <person name="de Vries R.P."/>
            <person name="Dyer P.S."/>
            <person name="Fillinger S."/>
            <person name="Fournier E."/>
            <person name="Gout L."/>
            <person name="Hahn M."/>
            <person name="Kohn L."/>
            <person name="Lapalu N."/>
            <person name="Plummer K.M."/>
            <person name="Pradier J.M."/>
            <person name="Quevillon E."/>
            <person name="Sharon A."/>
            <person name="Simon A."/>
            <person name="ten Have A."/>
            <person name="Tudzynski B."/>
            <person name="Tudzynski P."/>
            <person name="Wincker P."/>
            <person name="Andrew M."/>
            <person name="Anthouard V."/>
            <person name="Beever R.E."/>
            <person name="Beffa R."/>
            <person name="Benoit I."/>
            <person name="Bouzid O."/>
            <person name="Brault B."/>
            <person name="Chen Z."/>
            <person name="Choquer M."/>
            <person name="Collemare J."/>
            <person name="Cotton P."/>
            <person name="Danchin E.G."/>
            <person name="Da Silva C."/>
            <person name="Gautier A."/>
            <person name="Giraud C."/>
            <person name="Giraud T."/>
            <person name="Gonzalez C."/>
            <person name="Grossetete S."/>
            <person name="Guldener U."/>
            <person name="Henrissat B."/>
            <person name="Howlett B.J."/>
            <person name="Kodira C."/>
            <person name="Kretschmer M."/>
            <person name="Lappartient A."/>
            <person name="Leroch M."/>
            <person name="Levis C."/>
            <person name="Mauceli E."/>
            <person name="Neuveglise C."/>
            <person name="Oeser B."/>
            <person name="Pearson M."/>
            <person name="Poulain J."/>
            <person name="Poussereau N."/>
            <person name="Quesneville H."/>
            <person name="Rascle C."/>
            <person name="Schumacher J."/>
            <person name="Segurens B."/>
            <person name="Sexton A."/>
            <person name="Silva E."/>
            <person name="Sirven C."/>
            <person name="Soanes D.M."/>
            <person name="Talbot N.J."/>
            <person name="Templeton M."/>
            <person name="Yandava C."/>
            <person name="Yarden O."/>
            <person name="Zeng Q."/>
            <person name="Rollins J.A."/>
            <person name="Lebrun M.H."/>
            <person name="Dickman M."/>
        </authorList>
    </citation>
    <scope>NUCLEOTIDE SEQUENCE [LARGE SCALE GENOMIC DNA]</scope>
    <source>
        <strain evidence="2">ATCC 18683 / 1980 / Ss-1</strain>
    </source>
</reference>
<gene>
    <name evidence="1" type="ORF">SS1G_14202</name>
</gene>
<dbReference type="KEGG" id="ssl:SS1G_14202"/>
<dbReference type="AlphaFoldDB" id="A7F9C1"/>
<evidence type="ECO:0000313" key="1">
    <source>
        <dbReference type="EMBL" id="EDO00332.1"/>
    </source>
</evidence>
<accession>A7F9C1</accession>
<dbReference type="RefSeq" id="XP_001584919.1">
    <property type="nucleotide sequence ID" value="XM_001584869.1"/>
</dbReference>
<dbReference type="Proteomes" id="UP000001312">
    <property type="component" value="Unassembled WGS sequence"/>
</dbReference>
<organism evidence="1 2">
    <name type="scientific">Sclerotinia sclerotiorum (strain ATCC 18683 / 1980 / Ss-1)</name>
    <name type="common">White mold</name>
    <name type="synonym">Whetzelinia sclerotiorum</name>
    <dbReference type="NCBI Taxonomy" id="665079"/>
    <lineage>
        <taxon>Eukaryota</taxon>
        <taxon>Fungi</taxon>
        <taxon>Dikarya</taxon>
        <taxon>Ascomycota</taxon>
        <taxon>Pezizomycotina</taxon>
        <taxon>Leotiomycetes</taxon>
        <taxon>Helotiales</taxon>
        <taxon>Sclerotiniaceae</taxon>
        <taxon>Sclerotinia</taxon>
    </lineage>
</organism>
<keyword evidence="2" id="KW-1185">Reference proteome</keyword>
<sequence>MRVGLTDLKVMIVNVRRNNATEEEEEEMPRGEANSNFEAFWGEVRTEFFGFGNNLELWKE</sequence>
<name>A7F9C1_SCLS1</name>
<proteinExistence type="predicted"/>
<dbReference type="InParanoid" id="A7F9C1"/>
<dbReference type="GeneID" id="5480987"/>
<evidence type="ECO:0000313" key="2">
    <source>
        <dbReference type="Proteomes" id="UP000001312"/>
    </source>
</evidence>
<dbReference type="EMBL" id="CH476650">
    <property type="protein sequence ID" value="EDO00332.1"/>
    <property type="molecule type" value="Genomic_DNA"/>
</dbReference>
<protein>
    <submittedName>
        <fullName evidence="1">Uncharacterized protein</fullName>
    </submittedName>
</protein>